<keyword evidence="5 15" id="KW-0378">Hydrolase</keyword>
<reference evidence="19 20" key="1">
    <citation type="submission" date="2019-02" db="EMBL/GenBank/DDBJ databases">
        <title>Jishengella sp. nov., isolated from a root of Zingiber montanum.</title>
        <authorList>
            <person name="Kuncharoen N."/>
            <person name="Kudo T."/>
            <person name="Masahiro Y."/>
            <person name="Ohkuma M."/>
            <person name="Tanasupawat S."/>
        </authorList>
    </citation>
    <scope>NUCLEOTIDE SEQUENCE [LARGE SCALE GENOMIC DNA]</scope>
    <source>
        <strain evidence="19 20">PLAI 1-1</strain>
    </source>
</reference>
<name>A0A4R0GLZ7_9ACTN</name>
<dbReference type="Gene3D" id="3.90.320.10">
    <property type="match status" value="1"/>
</dbReference>
<dbReference type="AlphaFoldDB" id="A0A4R0GLZ7"/>
<feature type="domain" description="UvrD-like helicase C-terminal" evidence="18">
    <location>
        <begin position="356"/>
        <end position="666"/>
    </location>
</feature>
<evidence type="ECO:0000256" key="9">
    <source>
        <dbReference type="ARBA" id="ARBA00023125"/>
    </source>
</evidence>
<keyword evidence="2" id="KW-0540">Nuclease</keyword>
<evidence type="ECO:0000256" key="5">
    <source>
        <dbReference type="ARBA" id="ARBA00022801"/>
    </source>
</evidence>
<evidence type="ECO:0000259" key="17">
    <source>
        <dbReference type="PROSITE" id="PS51198"/>
    </source>
</evidence>
<dbReference type="GO" id="GO:0033202">
    <property type="term" value="C:DNA helicase complex"/>
    <property type="evidence" value="ECO:0007669"/>
    <property type="project" value="TreeGrafter"/>
</dbReference>
<dbReference type="Pfam" id="PF12705">
    <property type="entry name" value="PDDEXK_1"/>
    <property type="match status" value="1"/>
</dbReference>
<dbReference type="InterPro" id="IPR011604">
    <property type="entry name" value="PDDEXK-like_dom_sf"/>
</dbReference>
<dbReference type="InterPro" id="IPR014017">
    <property type="entry name" value="DNA_helicase_UvrD-like_C"/>
</dbReference>
<feature type="domain" description="UvrD-like helicase ATP-binding" evidence="17">
    <location>
        <begin position="39"/>
        <end position="351"/>
    </location>
</feature>
<dbReference type="InterPro" id="IPR038726">
    <property type="entry name" value="PDDEXK_AddAB-type"/>
</dbReference>
<feature type="region of interest" description="Disordered" evidence="16">
    <location>
        <begin position="1"/>
        <end position="45"/>
    </location>
</feature>
<dbReference type="RefSeq" id="WP_131303687.1">
    <property type="nucleotide sequence ID" value="NZ_SJJR01000006.1"/>
</dbReference>
<dbReference type="EMBL" id="SJJR01000006">
    <property type="protein sequence ID" value="TCB97642.1"/>
    <property type="molecule type" value="Genomic_DNA"/>
</dbReference>
<evidence type="ECO:0000259" key="18">
    <source>
        <dbReference type="PROSITE" id="PS51217"/>
    </source>
</evidence>
<dbReference type="InterPro" id="IPR014016">
    <property type="entry name" value="UvrD-like_ATP-bd"/>
</dbReference>
<evidence type="ECO:0000256" key="12">
    <source>
        <dbReference type="ARBA" id="ARBA00034617"/>
    </source>
</evidence>
<evidence type="ECO:0000256" key="16">
    <source>
        <dbReference type="SAM" id="MobiDB-lite"/>
    </source>
</evidence>
<keyword evidence="3 15" id="KW-0547">Nucleotide-binding</keyword>
<evidence type="ECO:0000256" key="6">
    <source>
        <dbReference type="ARBA" id="ARBA00022806"/>
    </source>
</evidence>
<dbReference type="CDD" id="cd17932">
    <property type="entry name" value="DEXQc_UvrD"/>
    <property type="match status" value="1"/>
</dbReference>
<gene>
    <name evidence="19" type="ORF">E0H26_12065</name>
</gene>
<dbReference type="PANTHER" id="PTHR11070">
    <property type="entry name" value="UVRD / RECB / PCRA DNA HELICASE FAMILY MEMBER"/>
    <property type="match status" value="1"/>
</dbReference>
<organism evidence="19 20">
    <name type="scientific">Micromonospora zingiberis</name>
    <dbReference type="NCBI Taxonomy" id="2053011"/>
    <lineage>
        <taxon>Bacteria</taxon>
        <taxon>Bacillati</taxon>
        <taxon>Actinomycetota</taxon>
        <taxon>Actinomycetes</taxon>
        <taxon>Micromonosporales</taxon>
        <taxon>Micromonosporaceae</taxon>
        <taxon>Micromonospora</taxon>
    </lineage>
</organism>
<comment type="similarity">
    <text evidence="1">Belongs to the helicase family. UvrD subfamily.</text>
</comment>
<dbReference type="GO" id="GO:0003677">
    <property type="term" value="F:DNA binding"/>
    <property type="evidence" value="ECO:0007669"/>
    <property type="project" value="UniProtKB-KW"/>
</dbReference>
<comment type="catalytic activity">
    <reaction evidence="14">
        <text>ATP + H2O = ADP + phosphate + H(+)</text>
        <dbReference type="Rhea" id="RHEA:13065"/>
        <dbReference type="ChEBI" id="CHEBI:15377"/>
        <dbReference type="ChEBI" id="CHEBI:15378"/>
        <dbReference type="ChEBI" id="CHEBI:30616"/>
        <dbReference type="ChEBI" id="CHEBI:43474"/>
        <dbReference type="ChEBI" id="CHEBI:456216"/>
        <dbReference type="EC" id="5.6.2.4"/>
    </reaction>
</comment>
<dbReference type="Pfam" id="PF13361">
    <property type="entry name" value="UvrD_C"/>
    <property type="match status" value="1"/>
</dbReference>
<evidence type="ECO:0000313" key="19">
    <source>
        <dbReference type="EMBL" id="TCB97642.1"/>
    </source>
</evidence>
<dbReference type="InterPro" id="IPR000212">
    <property type="entry name" value="DNA_helicase_UvrD/REP"/>
</dbReference>
<comment type="caution">
    <text evidence="19">The sequence shown here is derived from an EMBL/GenBank/DDBJ whole genome shotgun (WGS) entry which is preliminary data.</text>
</comment>
<accession>A0A4R0GLZ7</accession>
<evidence type="ECO:0000256" key="10">
    <source>
        <dbReference type="ARBA" id="ARBA00023204"/>
    </source>
</evidence>
<dbReference type="Proteomes" id="UP000292274">
    <property type="component" value="Unassembled WGS sequence"/>
</dbReference>
<evidence type="ECO:0000256" key="2">
    <source>
        <dbReference type="ARBA" id="ARBA00022722"/>
    </source>
</evidence>
<feature type="compositionally biased region" description="Low complexity" evidence="16">
    <location>
        <begin position="24"/>
        <end position="44"/>
    </location>
</feature>
<dbReference type="Gene3D" id="3.40.50.300">
    <property type="entry name" value="P-loop containing nucleotide triphosphate hydrolases"/>
    <property type="match status" value="2"/>
</dbReference>
<dbReference type="InterPro" id="IPR027417">
    <property type="entry name" value="P-loop_NTPase"/>
</dbReference>
<dbReference type="PROSITE" id="PS51198">
    <property type="entry name" value="UVRD_HELICASE_ATP_BIND"/>
    <property type="match status" value="1"/>
</dbReference>
<dbReference type="PANTHER" id="PTHR11070:SF59">
    <property type="entry name" value="DNA 3'-5' HELICASE"/>
    <property type="match status" value="1"/>
</dbReference>
<dbReference type="GO" id="GO:0043138">
    <property type="term" value="F:3'-5' DNA helicase activity"/>
    <property type="evidence" value="ECO:0007669"/>
    <property type="project" value="UniProtKB-EC"/>
</dbReference>
<evidence type="ECO:0000256" key="8">
    <source>
        <dbReference type="ARBA" id="ARBA00022840"/>
    </source>
</evidence>
<keyword evidence="4" id="KW-0227">DNA damage</keyword>
<keyword evidence="8 15" id="KW-0067">ATP-binding</keyword>
<keyword evidence="7" id="KW-0269">Exonuclease</keyword>
<keyword evidence="10" id="KW-0234">DNA repair</keyword>
<dbReference type="Pfam" id="PF00580">
    <property type="entry name" value="UvrD-helicase"/>
    <property type="match status" value="1"/>
</dbReference>
<comment type="catalytic activity">
    <reaction evidence="12">
        <text>Couples ATP hydrolysis with the unwinding of duplex DNA by translocating in the 3'-5' direction.</text>
        <dbReference type="EC" id="5.6.2.4"/>
    </reaction>
</comment>
<feature type="region of interest" description="Disordered" evidence="16">
    <location>
        <begin position="764"/>
        <end position="839"/>
    </location>
</feature>
<dbReference type="Gene3D" id="1.10.10.160">
    <property type="match status" value="1"/>
</dbReference>
<feature type="region of interest" description="Disordered" evidence="16">
    <location>
        <begin position="1152"/>
        <end position="1173"/>
    </location>
</feature>
<dbReference type="PROSITE" id="PS51217">
    <property type="entry name" value="UVRD_HELICASE_CTER"/>
    <property type="match status" value="1"/>
</dbReference>
<dbReference type="GO" id="GO:0000725">
    <property type="term" value="P:recombinational repair"/>
    <property type="evidence" value="ECO:0007669"/>
    <property type="project" value="TreeGrafter"/>
</dbReference>
<keyword evidence="11" id="KW-0413">Isomerase</keyword>
<dbReference type="GO" id="GO:0005829">
    <property type="term" value="C:cytosol"/>
    <property type="evidence" value="ECO:0007669"/>
    <property type="project" value="TreeGrafter"/>
</dbReference>
<dbReference type="GO" id="GO:0005524">
    <property type="term" value="F:ATP binding"/>
    <property type="evidence" value="ECO:0007669"/>
    <property type="project" value="UniProtKB-UniRule"/>
</dbReference>
<evidence type="ECO:0000256" key="13">
    <source>
        <dbReference type="ARBA" id="ARBA00034808"/>
    </source>
</evidence>
<evidence type="ECO:0000313" key="20">
    <source>
        <dbReference type="Proteomes" id="UP000292274"/>
    </source>
</evidence>
<sequence>MQAYRLVRRPAGPTEGDGPPDGFSPGEASSDADPAPSPAGSDAGQAEVVAHTNGPMLVLGGPGTGKTHALVEAVTSRVAEGVDPERILVLTFSRRGAADLRHRIEARIAADGQRVLREPLVRTFPAYAFGLLRRAAAERGEPSPRLLTGPEQDLIIRELLDVVGEEPGDDPVGWPADLRPALRTRAFAAQLRDLLMRAAERGVGPVQLARLGERLGRADWPAAARFLREYVAVLALRDVANRGSVAYDPAELVRAATGMLRDDPELLAVERRRLAYVYVDELADTDPAQLDLLETVAGGGLPLVAFADPDSSTYAFRGADPSGVTTFPHRFRTASGAPAAQVLLTTSYRCGQRLLSASARLARRLRGPAAHRRMRPLPDAPPGAVEVRTFRSATSEAAWLAHALREAHLLGGLPWARMAVLVRSTGRQLPTLRRALHAAGVPTVVHGEDLPLHLQPAVAPLLLLLRCALEPDRLDEEAAVALLHSPLGGADPLAERRLRQGLRALALARGDRRPSGELIVETLRDPAELAGVERRWAEPAQTVAGLLAVARETAARPGATVEDVLWAVWRASGLAELWSAALTRGPAVAGEGDLARRRRAEAADRDLDAVMVLFDAAARFTDRLPGARTEVFLDHVLGQELPADTLAPTADRGDAVRLLTAHAAKGLEWDLVAVAGVQEGVWPDLRLRGSLLGSERLVDVLAGRADTAGTAAILVGQTSALLDEERRLFHVAVTRARRRLLVSAVASAAVGGDDHEEQPSRFLYELGPTDTPTDGAATGGGPGPDPLDQPPTGPAGAAVGPMGQGLRDGPTGQEPSAGSAELGESDVEPVGPRTLPVSRPPRALTLPALVAELRTALVDSAAPLARRRAAAAELARLGAAGVSGAHPDDWWGLRPLSDDRPLVDEGEPVRVTPSGMESALRCSLRWLLERHGGSASASTAQGVGNLVHAAAMLAEDARADRGALLDYVAARFDAIELAARWMVGPERARAEAMVDKLLRWLAANPRRLLAIEHEFAVRLDDPNRPVDLVGRVDRLEVDEAGRLVVIDLKTGKSTTVTEREVAEHPQLGAYQAAVEAGAFAEFGDESGGAALVQLGTGARDAREQAQPPATDGPEAGWATALVRRTADTMAASTFAAVANSKCRVCPVRTSCPVSGQGRQVVEPPTVRRPDREE</sequence>
<keyword evidence="20" id="KW-1185">Reference proteome</keyword>
<feature type="binding site" evidence="15">
    <location>
        <begin position="60"/>
        <end position="67"/>
    </location>
    <ligand>
        <name>ATP</name>
        <dbReference type="ChEBI" id="CHEBI:30616"/>
    </ligand>
</feature>
<keyword evidence="6 15" id="KW-0347">Helicase</keyword>
<evidence type="ECO:0000256" key="15">
    <source>
        <dbReference type="PROSITE-ProRule" id="PRU00560"/>
    </source>
</evidence>
<dbReference type="OrthoDB" id="5240387at2"/>
<evidence type="ECO:0000256" key="4">
    <source>
        <dbReference type="ARBA" id="ARBA00022763"/>
    </source>
</evidence>
<dbReference type="GO" id="GO:0004527">
    <property type="term" value="F:exonuclease activity"/>
    <property type="evidence" value="ECO:0007669"/>
    <property type="project" value="UniProtKB-KW"/>
</dbReference>
<evidence type="ECO:0000256" key="11">
    <source>
        <dbReference type="ARBA" id="ARBA00023235"/>
    </source>
</evidence>
<dbReference type="Gene3D" id="1.10.486.10">
    <property type="entry name" value="PCRA, domain 4"/>
    <property type="match status" value="1"/>
</dbReference>
<feature type="compositionally biased region" description="Low complexity" evidence="16">
    <location>
        <begin position="794"/>
        <end position="805"/>
    </location>
</feature>
<protein>
    <recommendedName>
        <fullName evidence="13">DNA 3'-5' helicase</fullName>
        <ecNumber evidence="13">5.6.2.4</ecNumber>
    </recommendedName>
</protein>
<feature type="compositionally biased region" description="Pro residues" evidence="16">
    <location>
        <begin position="783"/>
        <end position="793"/>
    </location>
</feature>
<dbReference type="EC" id="5.6.2.4" evidence="13"/>
<feature type="compositionally biased region" description="Low complexity" evidence="16">
    <location>
        <begin position="767"/>
        <end position="776"/>
    </location>
</feature>
<dbReference type="SUPFAM" id="SSF52540">
    <property type="entry name" value="P-loop containing nucleoside triphosphate hydrolases"/>
    <property type="match status" value="1"/>
</dbReference>
<keyword evidence="9" id="KW-0238">DNA-binding</keyword>
<dbReference type="InterPro" id="IPR013986">
    <property type="entry name" value="DExx_box_DNA_helicase_dom_sf"/>
</dbReference>
<evidence type="ECO:0000256" key="14">
    <source>
        <dbReference type="ARBA" id="ARBA00048988"/>
    </source>
</evidence>
<evidence type="ECO:0000256" key="3">
    <source>
        <dbReference type="ARBA" id="ARBA00022741"/>
    </source>
</evidence>
<proteinExistence type="inferred from homology"/>
<evidence type="ECO:0000256" key="7">
    <source>
        <dbReference type="ARBA" id="ARBA00022839"/>
    </source>
</evidence>
<evidence type="ECO:0000256" key="1">
    <source>
        <dbReference type="ARBA" id="ARBA00009922"/>
    </source>
</evidence>